<proteinExistence type="predicted"/>
<accession>A0A9Q1J446</accession>
<reference evidence="2" key="1">
    <citation type="journal article" date="2023" name="Science">
        <title>Genome structures resolve the early diversification of teleost fishes.</title>
        <authorList>
            <person name="Parey E."/>
            <person name="Louis A."/>
            <person name="Montfort J."/>
            <person name="Bouchez O."/>
            <person name="Roques C."/>
            <person name="Iampietro C."/>
            <person name="Lluch J."/>
            <person name="Castinel A."/>
            <person name="Donnadieu C."/>
            <person name="Desvignes T."/>
            <person name="Floi Bucao C."/>
            <person name="Jouanno E."/>
            <person name="Wen M."/>
            <person name="Mejri S."/>
            <person name="Dirks R."/>
            <person name="Jansen H."/>
            <person name="Henkel C."/>
            <person name="Chen W.J."/>
            <person name="Zahm M."/>
            <person name="Cabau C."/>
            <person name="Klopp C."/>
            <person name="Thompson A.W."/>
            <person name="Robinson-Rechavi M."/>
            <person name="Braasch I."/>
            <person name="Lecointre G."/>
            <person name="Bobe J."/>
            <person name="Postlethwait J.H."/>
            <person name="Berthelot C."/>
            <person name="Roest Crollius H."/>
            <person name="Guiguen Y."/>
        </authorList>
    </citation>
    <scope>NUCLEOTIDE SEQUENCE</scope>
    <source>
        <strain evidence="2">WJC10195</strain>
    </source>
</reference>
<protein>
    <submittedName>
        <fullName evidence="2">Uncharacterized protein</fullName>
    </submittedName>
</protein>
<gene>
    <name evidence="2" type="ORF">SKAU_G00089080</name>
</gene>
<keyword evidence="3" id="KW-1185">Reference proteome</keyword>
<comment type="caution">
    <text evidence="2">The sequence shown here is derived from an EMBL/GenBank/DDBJ whole genome shotgun (WGS) entry which is preliminary data.</text>
</comment>
<dbReference type="OrthoDB" id="8875882at2759"/>
<dbReference type="AlphaFoldDB" id="A0A9Q1J446"/>
<dbReference type="EMBL" id="JAINUF010000003">
    <property type="protein sequence ID" value="KAJ8368880.1"/>
    <property type="molecule type" value="Genomic_DNA"/>
</dbReference>
<feature type="region of interest" description="Disordered" evidence="1">
    <location>
        <begin position="97"/>
        <end position="131"/>
    </location>
</feature>
<evidence type="ECO:0000256" key="1">
    <source>
        <dbReference type="SAM" id="MobiDB-lite"/>
    </source>
</evidence>
<evidence type="ECO:0000313" key="2">
    <source>
        <dbReference type="EMBL" id="KAJ8368880.1"/>
    </source>
</evidence>
<sequence>MTHSMVSRIDPSRYVRVLTGLEQCITQGRCHTDRAVPYSLQKGLLVRWLSRRKDGQTHGTTDIRKVSRTDMGGKEKALSIANVPKFQGLDKKPLSCGSLPEVPPAAGAHLEEEEEEEEEQSPPAPSSKVAGLNVIRNRSNSLRHGKLAFFHYLERVETMRCFWELKHVEQQVEFHQVCDRAALTFGVQRSAETAVSV</sequence>
<feature type="compositionally biased region" description="Acidic residues" evidence="1">
    <location>
        <begin position="111"/>
        <end position="120"/>
    </location>
</feature>
<dbReference type="Proteomes" id="UP001152622">
    <property type="component" value="Chromosome 3"/>
</dbReference>
<name>A0A9Q1J446_SYNKA</name>
<organism evidence="2 3">
    <name type="scientific">Synaphobranchus kaupii</name>
    <name type="common">Kaup's arrowtooth eel</name>
    <dbReference type="NCBI Taxonomy" id="118154"/>
    <lineage>
        <taxon>Eukaryota</taxon>
        <taxon>Metazoa</taxon>
        <taxon>Chordata</taxon>
        <taxon>Craniata</taxon>
        <taxon>Vertebrata</taxon>
        <taxon>Euteleostomi</taxon>
        <taxon>Actinopterygii</taxon>
        <taxon>Neopterygii</taxon>
        <taxon>Teleostei</taxon>
        <taxon>Anguilliformes</taxon>
        <taxon>Synaphobranchidae</taxon>
        <taxon>Synaphobranchus</taxon>
    </lineage>
</organism>
<evidence type="ECO:0000313" key="3">
    <source>
        <dbReference type="Proteomes" id="UP001152622"/>
    </source>
</evidence>